<protein>
    <submittedName>
        <fullName evidence="2">Uncharacterized protein</fullName>
    </submittedName>
</protein>
<evidence type="ECO:0000256" key="1">
    <source>
        <dbReference type="SAM" id="MobiDB-lite"/>
    </source>
</evidence>
<proteinExistence type="predicted"/>
<sequence length="123" mass="14156">MYRRSHQQKQQQQETLPQLAVLLQPLQLQVPPHQQRVPQPHQQQLLGTQPQQQRAAVQVLQKQLKKGELLEEKEELLDEEGLHEEDVPHEDLLSGEEQDAQMAVEAVDVWSGDVESSKAKYVI</sequence>
<dbReference type="AlphaFoldDB" id="A0A034WSH6"/>
<feature type="region of interest" description="Disordered" evidence="1">
    <location>
        <begin position="31"/>
        <end position="50"/>
    </location>
</feature>
<accession>A0A034WSH6</accession>
<organism evidence="2">
    <name type="scientific">Bactrocera dorsalis</name>
    <name type="common">Oriental fruit fly</name>
    <name type="synonym">Dacus dorsalis</name>
    <dbReference type="NCBI Taxonomy" id="27457"/>
    <lineage>
        <taxon>Eukaryota</taxon>
        <taxon>Metazoa</taxon>
        <taxon>Ecdysozoa</taxon>
        <taxon>Arthropoda</taxon>
        <taxon>Hexapoda</taxon>
        <taxon>Insecta</taxon>
        <taxon>Pterygota</taxon>
        <taxon>Neoptera</taxon>
        <taxon>Endopterygota</taxon>
        <taxon>Diptera</taxon>
        <taxon>Brachycera</taxon>
        <taxon>Muscomorpha</taxon>
        <taxon>Tephritoidea</taxon>
        <taxon>Tephritidae</taxon>
        <taxon>Bactrocera</taxon>
        <taxon>Bactrocera</taxon>
    </lineage>
</organism>
<evidence type="ECO:0000313" key="2">
    <source>
        <dbReference type="EMBL" id="JAC56688.1"/>
    </source>
</evidence>
<dbReference type="EMBL" id="GAKP01002264">
    <property type="protein sequence ID" value="JAC56688.1"/>
    <property type="molecule type" value="Transcribed_RNA"/>
</dbReference>
<name>A0A034WSH6_BACDO</name>
<reference evidence="2" key="1">
    <citation type="journal article" date="2014" name="BMC Genomics">
        <title>Characterizing the developmental transcriptome of the oriental fruit fly, Bactrocera dorsalis (Diptera: Tephritidae) through comparative genomic analysis with Drosophila melanogaster utilizing modENCODE datasets.</title>
        <authorList>
            <person name="Geib S.M."/>
            <person name="Calla B."/>
            <person name="Hall B."/>
            <person name="Hou S."/>
            <person name="Manoukis N.C."/>
        </authorList>
    </citation>
    <scope>NUCLEOTIDE SEQUENCE</scope>
    <source>
        <strain evidence="2">Punador</strain>
    </source>
</reference>